<evidence type="ECO:0000256" key="1">
    <source>
        <dbReference type="ARBA" id="ARBA00022679"/>
    </source>
</evidence>
<reference evidence="4 5" key="1">
    <citation type="submission" date="2010-10" db="EMBL/GenBank/DDBJ databases">
        <authorList>
            <consortium name="The Broad Institute Genome Sequencing Platform"/>
            <person name="Ward D."/>
            <person name="Earl A."/>
            <person name="Feldgarden M."/>
            <person name="Young S.K."/>
            <person name="Gargeya S."/>
            <person name="Zeng Q."/>
            <person name="Alvarado L."/>
            <person name="Berlin A."/>
            <person name="Bochicchio J."/>
            <person name="Chapman S.B."/>
            <person name="Chen Z."/>
            <person name="Freedman E."/>
            <person name="Gellesch M."/>
            <person name="Goldberg J."/>
            <person name="Griggs A."/>
            <person name="Gujja S."/>
            <person name="Heilman E."/>
            <person name="Heiman D."/>
            <person name="Howarth C."/>
            <person name="Mehta T."/>
            <person name="Neiman D."/>
            <person name="Pearson M."/>
            <person name="Roberts A."/>
            <person name="Saif S."/>
            <person name="Shea T."/>
            <person name="Shenoy N."/>
            <person name="Sisk P."/>
            <person name="Stolte C."/>
            <person name="Sykes S."/>
            <person name="White J."/>
            <person name="Yandava C."/>
            <person name="Allen-Vercoe E."/>
            <person name="Sibley C."/>
            <person name="Ambrose C.E."/>
            <person name="Strauss J."/>
            <person name="Daigneault M."/>
            <person name="Haas B."/>
            <person name="Nusbaum C."/>
            <person name="Birren B."/>
        </authorList>
    </citation>
    <scope>NUCLEOTIDE SEQUENCE [LARGE SCALE GENOMIC DNA]</scope>
    <source>
        <strain evidence="4 5">3_1_6</strain>
    </source>
</reference>
<dbReference type="HOGENOM" id="CLU_061829_2_0_7"/>
<evidence type="ECO:0000313" key="4">
    <source>
        <dbReference type="EMBL" id="EFV43680.1"/>
    </source>
</evidence>
<dbReference type="AlphaFoldDB" id="E5Y8I5"/>
<dbReference type="eggNOG" id="COG3153">
    <property type="taxonomic scope" value="Bacteria"/>
</dbReference>
<dbReference type="GO" id="GO:0008080">
    <property type="term" value="F:N-acetyltransferase activity"/>
    <property type="evidence" value="ECO:0007669"/>
    <property type="project" value="UniProtKB-ARBA"/>
</dbReference>
<keyword evidence="2" id="KW-0012">Acyltransferase</keyword>
<dbReference type="RefSeq" id="WP_005028361.1">
    <property type="nucleotide sequence ID" value="NZ_KE150238.1"/>
</dbReference>
<reference evidence="4 5" key="2">
    <citation type="submission" date="2013-04" db="EMBL/GenBank/DDBJ databases">
        <title>The Genome Sequence of Bilophila wadsworthia 3_1_6.</title>
        <authorList>
            <consortium name="The Broad Institute Genomics Platform"/>
            <person name="Earl A."/>
            <person name="Ward D."/>
            <person name="Feldgarden M."/>
            <person name="Gevers D."/>
            <person name="Sibley C."/>
            <person name="Strauss J."/>
            <person name="Allen-Vercoe E."/>
            <person name="Walker B."/>
            <person name="Young S."/>
            <person name="Zeng Q."/>
            <person name="Gargeya S."/>
            <person name="Fitzgerald M."/>
            <person name="Haas B."/>
            <person name="Abouelleil A."/>
            <person name="Allen A.W."/>
            <person name="Alvarado L."/>
            <person name="Arachchi H.M."/>
            <person name="Berlin A.M."/>
            <person name="Chapman S.B."/>
            <person name="Gainer-Dewar J."/>
            <person name="Goldberg J."/>
            <person name="Griggs A."/>
            <person name="Gujja S."/>
            <person name="Hansen M."/>
            <person name="Howarth C."/>
            <person name="Imamovic A."/>
            <person name="Ireland A."/>
            <person name="Larimer J."/>
            <person name="McCowan C."/>
            <person name="Murphy C."/>
            <person name="Pearson M."/>
            <person name="Poon T.W."/>
            <person name="Priest M."/>
            <person name="Roberts A."/>
            <person name="Saif S."/>
            <person name="Shea T."/>
            <person name="Sisk P."/>
            <person name="Sykes S."/>
            <person name="Wortman J."/>
            <person name="Nusbaum C."/>
            <person name="Birren B."/>
        </authorList>
    </citation>
    <scope>NUCLEOTIDE SEQUENCE [LARGE SCALE GENOMIC DNA]</scope>
    <source>
        <strain evidence="4 5">3_1_6</strain>
    </source>
</reference>
<feature type="domain" description="N-acetyltransferase" evidence="3">
    <location>
        <begin position="1"/>
        <end position="159"/>
    </location>
</feature>
<dbReference type="InterPro" id="IPR000182">
    <property type="entry name" value="GNAT_dom"/>
</dbReference>
<dbReference type="PANTHER" id="PTHR10908:SF0">
    <property type="entry name" value="SEROTONIN N-ACETYLTRANSFERASE"/>
    <property type="match status" value="1"/>
</dbReference>
<dbReference type="OrthoDB" id="9800962at2"/>
<dbReference type="PANTHER" id="PTHR10908">
    <property type="entry name" value="SEROTONIN N-ACETYLTRANSFERASE"/>
    <property type="match status" value="1"/>
</dbReference>
<keyword evidence="5" id="KW-1185">Reference proteome</keyword>
<gene>
    <name evidence="4" type="ORF">HMPREF0179_02503</name>
</gene>
<organism evidence="4 5">
    <name type="scientific">Bilophila wadsworthia (strain 3_1_6)</name>
    <dbReference type="NCBI Taxonomy" id="563192"/>
    <lineage>
        <taxon>Bacteria</taxon>
        <taxon>Pseudomonadati</taxon>
        <taxon>Thermodesulfobacteriota</taxon>
        <taxon>Desulfovibrionia</taxon>
        <taxon>Desulfovibrionales</taxon>
        <taxon>Desulfovibrionaceae</taxon>
        <taxon>Bilophila</taxon>
    </lineage>
</organism>
<proteinExistence type="predicted"/>
<dbReference type="SUPFAM" id="SSF55729">
    <property type="entry name" value="Acyl-CoA N-acyltransferases (Nat)"/>
    <property type="match status" value="1"/>
</dbReference>
<dbReference type="Pfam" id="PF00583">
    <property type="entry name" value="Acetyltransf_1"/>
    <property type="match status" value="1"/>
</dbReference>
<keyword evidence="1" id="KW-0808">Transferase</keyword>
<sequence>MRIRTATQDDLDAICRVEAICFPASEAGTRESFAARLKVFPRHFLLLEDEGRLIGFVNGMVTDDRTISDVMFEQAELHKEDGKWQSVFGLDVLPEHRRKGYAGQLMRALIEHSREDGRCGCILTCKEHLLPYYTRFGFRNLGVSLSQHGGAVWYDMILEFSR</sequence>
<dbReference type="GeneID" id="78085633"/>
<evidence type="ECO:0000313" key="5">
    <source>
        <dbReference type="Proteomes" id="UP000006034"/>
    </source>
</evidence>
<evidence type="ECO:0000256" key="2">
    <source>
        <dbReference type="ARBA" id="ARBA00023315"/>
    </source>
</evidence>
<name>E5Y8I5_BILW3</name>
<dbReference type="PROSITE" id="PS51186">
    <property type="entry name" value="GNAT"/>
    <property type="match status" value="1"/>
</dbReference>
<protein>
    <recommendedName>
        <fullName evidence="3">N-acetyltransferase domain-containing protein</fullName>
    </recommendedName>
</protein>
<dbReference type="STRING" id="563192.HMPREF0179_02503"/>
<comment type="caution">
    <text evidence="4">The sequence shown here is derived from an EMBL/GenBank/DDBJ whole genome shotgun (WGS) entry which is preliminary data.</text>
</comment>
<dbReference type="CDD" id="cd04301">
    <property type="entry name" value="NAT_SF"/>
    <property type="match status" value="1"/>
</dbReference>
<dbReference type="InterPro" id="IPR016181">
    <property type="entry name" value="Acyl_CoA_acyltransferase"/>
</dbReference>
<evidence type="ECO:0000259" key="3">
    <source>
        <dbReference type="PROSITE" id="PS51186"/>
    </source>
</evidence>
<accession>E5Y8I5</accession>
<dbReference type="InterPro" id="IPR051635">
    <property type="entry name" value="SNAT-like"/>
</dbReference>
<dbReference type="EMBL" id="ADCP02000001">
    <property type="protein sequence ID" value="EFV43680.1"/>
    <property type="molecule type" value="Genomic_DNA"/>
</dbReference>
<dbReference type="Gene3D" id="3.40.630.30">
    <property type="match status" value="1"/>
</dbReference>
<dbReference type="Proteomes" id="UP000006034">
    <property type="component" value="Unassembled WGS sequence"/>
</dbReference>